<dbReference type="PANTHER" id="PTHR31642:SF294">
    <property type="entry name" value="ACETYLTRANSFERASE MATC1"/>
    <property type="match status" value="1"/>
</dbReference>
<evidence type="ECO:0000313" key="2">
    <source>
        <dbReference type="EMBL" id="KAF6819867.1"/>
    </source>
</evidence>
<keyword evidence="3" id="KW-1185">Reference proteome</keyword>
<proteinExistence type="predicted"/>
<gene>
    <name evidence="2" type="ORF">CPLU01_12926</name>
</gene>
<dbReference type="Gene3D" id="3.30.559.10">
    <property type="entry name" value="Chloramphenicol acetyltransferase-like domain"/>
    <property type="match status" value="2"/>
</dbReference>
<protein>
    <recommendedName>
        <fullName evidence="4">LysR family regulatory protein</fullName>
    </recommendedName>
</protein>
<reference evidence="2" key="1">
    <citation type="journal article" date="2020" name="Phytopathology">
        <title>Genome Sequence Resources of Colletotrichum truncatum, C. plurivorum, C. musicola, and C. sojae: Four Species Pathogenic to Soybean (Glycine max).</title>
        <authorList>
            <person name="Rogerio F."/>
            <person name="Boufleur T.R."/>
            <person name="Ciampi-Guillardi M."/>
            <person name="Sukno S.A."/>
            <person name="Thon M.R."/>
            <person name="Massola Junior N.S."/>
            <person name="Baroncelli R."/>
        </authorList>
    </citation>
    <scope>NUCLEOTIDE SEQUENCE</scope>
    <source>
        <strain evidence="2">LFN00145</strain>
    </source>
</reference>
<dbReference type="InterPro" id="IPR050317">
    <property type="entry name" value="Plant_Fungal_Acyltransferase"/>
</dbReference>
<evidence type="ECO:0008006" key="4">
    <source>
        <dbReference type="Google" id="ProtNLM"/>
    </source>
</evidence>
<sequence>MDVVRGLFGKKAARQLPTVATDDIYPVHFFDDTKPFREMLLNWTLRFDDVLDPEMLNSSLSKLLEIGDWRKLGGRMRLTDDNKLELHVPQQFTPARPAIRFSNDVYDYSINEHKNAKHLPKSTVNPSAQYGVVCFYPLGVRSGAPTTLEDLLTSDEPQIALHVVSFTDATIVGLLFSHVMFGATGMQSLVTNWGLVMAGREAEVAAFCGAREDILDDVGVDSDPEKEPLLLDPRRLQGFRRFRFNFHFIWDMIRRPDIESKILCLPQSFVTDLRNRAMADLHAMDEKGLGTEEAPFVSEGDVLTAWWTRLVCAARGGRTSVTVFNAVDITGRLKSIFAPGKNYVQNFALGTWTVLSSKEVLKTPLGYVARCFRYDIQTQTTPSQIMAFMRCLREGGRCGPQPLFGKPDSTLIIFTNWSRCKFFDCIDFAPAVVPRAELPAGDASTGDASTRAESSTTEVSGEITAATIGGDPEKQAASATTTEEPFRPPPGKISYHHSLARTRTVLSRNVFTILGKDLQGNVWVSAIGHPKCWAHLEKAISPAGIEELRKLNNNPQ</sequence>
<dbReference type="EMBL" id="WIGO01000280">
    <property type="protein sequence ID" value="KAF6819867.1"/>
    <property type="molecule type" value="Genomic_DNA"/>
</dbReference>
<dbReference type="GO" id="GO:0016747">
    <property type="term" value="F:acyltransferase activity, transferring groups other than amino-acyl groups"/>
    <property type="evidence" value="ECO:0007669"/>
    <property type="project" value="TreeGrafter"/>
</dbReference>
<dbReference type="InterPro" id="IPR023213">
    <property type="entry name" value="CAT-like_dom_sf"/>
</dbReference>
<accession>A0A8H6JV07</accession>
<dbReference type="Proteomes" id="UP000654918">
    <property type="component" value="Unassembled WGS sequence"/>
</dbReference>
<comment type="caution">
    <text evidence="2">The sequence shown here is derived from an EMBL/GenBank/DDBJ whole genome shotgun (WGS) entry which is preliminary data.</text>
</comment>
<organism evidence="2 3">
    <name type="scientific">Colletotrichum plurivorum</name>
    <dbReference type="NCBI Taxonomy" id="2175906"/>
    <lineage>
        <taxon>Eukaryota</taxon>
        <taxon>Fungi</taxon>
        <taxon>Dikarya</taxon>
        <taxon>Ascomycota</taxon>
        <taxon>Pezizomycotina</taxon>
        <taxon>Sordariomycetes</taxon>
        <taxon>Hypocreomycetidae</taxon>
        <taxon>Glomerellales</taxon>
        <taxon>Glomerellaceae</taxon>
        <taxon>Colletotrichum</taxon>
        <taxon>Colletotrichum orchidearum species complex</taxon>
    </lineage>
</organism>
<feature type="compositionally biased region" description="Polar residues" evidence="1">
    <location>
        <begin position="446"/>
        <end position="459"/>
    </location>
</feature>
<dbReference type="PANTHER" id="PTHR31642">
    <property type="entry name" value="TRICHOTHECENE 3-O-ACETYLTRANSFERASE"/>
    <property type="match status" value="1"/>
</dbReference>
<evidence type="ECO:0000256" key="1">
    <source>
        <dbReference type="SAM" id="MobiDB-lite"/>
    </source>
</evidence>
<feature type="region of interest" description="Disordered" evidence="1">
    <location>
        <begin position="439"/>
        <end position="494"/>
    </location>
</feature>
<name>A0A8H6JV07_9PEZI</name>
<evidence type="ECO:0000313" key="3">
    <source>
        <dbReference type="Proteomes" id="UP000654918"/>
    </source>
</evidence>
<dbReference type="Pfam" id="PF02458">
    <property type="entry name" value="Transferase"/>
    <property type="match status" value="1"/>
</dbReference>
<dbReference type="AlphaFoldDB" id="A0A8H6JV07"/>